<dbReference type="SUPFAM" id="SSF52058">
    <property type="entry name" value="L domain-like"/>
    <property type="match status" value="2"/>
</dbReference>
<dbReference type="SUPFAM" id="SSF52540">
    <property type="entry name" value="P-loop containing nucleoside triphosphate hydrolases"/>
    <property type="match status" value="3"/>
</dbReference>
<dbReference type="Pfam" id="PF18052">
    <property type="entry name" value="Rx_N"/>
    <property type="match status" value="3"/>
</dbReference>
<dbReference type="InterPro" id="IPR055414">
    <property type="entry name" value="LRR_R13L4/SHOC2-like"/>
</dbReference>
<dbReference type="Pfam" id="PF23598">
    <property type="entry name" value="LRR_14"/>
    <property type="match status" value="2"/>
</dbReference>
<dbReference type="PRINTS" id="PR00364">
    <property type="entry name" value="DISEASERSIST"/>
</dbReference>
<name>A0A199VPX9_ANACO</name>
<evidence type="ECO:0000259" key="11">
    <source>
        <dbReference type="Pfam" id="PF25019"/>
    </source>
</evidence>
<feature type="domain" description="Disease resistance protein winged helix" evidence="9">
    <location>
        <begin position="1680"/>
        <end position="1738"/>
    </location>
</feature>
<dbReference type="STRING" id="4615.A0A199VPX9"/>
<accession>A0A199VPX9</accession>
<comment type="similarity">
    <text evidence="1">Belongs to the disease resistance NB-LRR family.</text>
</comment>
<evidence type="ECO:0000256" key="3">
    <source>
        <dbReference type="ARBA" id="ARBA00022737"/>
    </source>
</evidence>
<evidence type="ECO:0000259" key="8">
    <source>
        <dbReference type="Pfam" id="PF18052"/>
    </source>
</evidence>
<feature type="domain" description="Disease resistance N-terminal" evidence="8">
    <location>
        <begin position="2265"/>
        <end position="2341"/>
    </location>
</feature>
<feature type="domain" description="Disease resistance N-terminal" evidence="8">
    <location>
        <begin position="1249"/>
        <end position="1330"/>
    </location>
</feature>
<evidence type="ECO:0000256" key="4">
    <source>
        <dbReference type="ARBA" id="ARBA00022741"/>
    </source>
</evidence>
<dbReference type="PANTHER" id="PTHR36766">
    <property type="entry name" value="PLANT BROAD-SPECTRUM MILDEW RESISTANCE PROTEIN RPW8"/>
    <property type="match status" value="1"/>
</dbReference>
<dbReference type="GO" id="GO:0009626">
    <property type="term" value="P:plant-type hypersensitive response"/>
    <property type="evidence" value="ECO:0007669"/>
    <property type="project" value="UniProtKB-ARBA"/>
</dbReference>
<dbReference type="Pfam" id="PF00931">
    <property type="entry name" value="NB-ARC"/>
    <property type="match status" value="3"/>
</dbReference>
<feature type="domain" description="Disease resistance N-terminal" evidence="8">
    <location>
        <begin position="272"/>
        <end position="345"/>
    </location>
</feature>
<keyword evidence="6" id="KW-0067">ATP-binding</keyword>
<dbReference type="Gene3D" id="1.10.10.10">
    <property type="entry name" value="Winged helix-like DNA-binding domain superfamily/Winged helix DNA-binding domain"/>
    <property type="match status" value="1"/>
</dbReference>
<dbReference type="Gene3D" id="1.20.5.4130">
    <property type="match status" value="3"/>
</dbReference>
<dbReference type="InterPro" id="IPR042197">
    <property type="entry name" value="Apaf_helical"/>
</dbReference>
<dbReference type="Gene3D" id="3.80.10.10">
    <property type="entry name" value="Ribonuclease Inhibitor"/>
    <property type="match status" value="4"/>
</dbReference>
<dbReference type="Gene3D" id="1.10.8.430">
    <property type="entry name" value="Helical domain of apoptotic protease-activating factors"/>
    <property type="match status" value="1"/>
</dbReference>
<dbReference type="InterPro" id="IPR003591">
    <property type="entry name" value="Leu-rich_rpt_typical-subtyp"/>
</dbReference>
<dbReference type="InterPro" id="IPR032675">
    <property type="entry name" value="LRR_dom_sf"/>
</dbReference>
<dbReference type="SMART" id="SM00369">
    <property type="entry name" value="LRR_TYP"/>
    <property type="match status" value="7"/>
</dbReference>
<dbReference type="GO" id="GO:0002758">
    <property type="term" value="P:innate immune response-activating signaling pathway"/>
    <property type="evidence" value="ECO:0007669"/>
    <property type="project" value="UniProtKB-ARBA"/>
</dbReference>
<dbReference type="SUPFAM" id="SSF52047">
    <property type="entry name" value="RNI-like"/>
    <property type="match status" value="2"/>
</dbReference>
<keyword evidence="3" id="KW-0677">Repeat</keyword>
<evidence type="ECO:0000259" key="10">
    <source>
        <dbReference type="Pfam" id="PF23598"/>
    </source>
</evidence>
<keyword evidence="5" id="KW-0611">Plant defense</keyword>
<evidence type="ECO:0000313" key="12">
    <source>
        <dbReference type="EMBL" id="OAY78760.1"/>
    </source>
</evidence>
<dbReference type="Proteomes" id="UP000092600">
    <property type="component" value="Unassembled WGS sequence"/>
</dbReference>
<dbReference type="FunFam" id="1.10.10.10:FF:000322">
    <property type="entry name" value="Probable disease resistance protein At1g63360"/>
    <property type="match status" value="1"/>
</dbReference>
<dbReference type="GO" id="GO:0042742">
    <property type="term" value="P:defense response to bacterium"/>
    <property type="evidence" value="ECO:0007669"/>
    <property type="project" value="UniProtKB-ARBA"/>
</dbReference>
<organism evidence="12 13">
    <name type="scientific">Ananas comosus</name>
    <name type="common">Pineapple</name>
    <name type="synonym">Ananas ananas</name>
    <dbReference type="NCBI Taxonomy" id="4615"/>
    <lineage>
        <taxon>Eukaryota</taxon>
        <taxon>Viridiplantae</taxon>
        <taxon>Streptophyta</taxon>
        <taxon>Embryophyta</taxon>
        <taxon>Tracheophyta</taxon>
        <taxon>Spermatophyta</taxon>
        <taxon>Magnoliopsida</taxon>
        <taxon>Liliopsida</taxon>
        <taxon>Poales</taxon>
        <taxon>Bromeliaceae</taxon>
        <taxon>Bromelioideae</taxon>
        <taxon>Ananas</taxon>
    </lineage>
</organism>
<evidence type="ECO:0000256" key="1">
    <source>
        <dbReference type="ARBA" id="ARBA00008894"/>
    </source>
</evidence>
<evidence type="ECO:0000256" key="2">
    <source>
        <dbReference type="ARBA" id="ARBA00022614"/>
    </source>
</evidence>
<dbReference type="Gene3D" id="3.40.50.300">
    <property type="entry name" value="P-loop containing nucleotide triphosphate hydrolases"/>
    <property type="match status" value="3"/>
</dbReference>
<protein>
    <submittedName>
        <fullName evidence="12">Putative disease resistance protein RGA4</fullName>
    </submittedName>
</protein>
<dbReference type="EMBL" id="LSRQ01001221">
    <property type="protein sequence ID" value="OAY78760.1"/>
    <property type="molecule type" value="Genomic_DNA"/>
</dbReference>
<dbReference type="InterPro" id="IPR056789">
    <property type="entry name" value="LRR_R13L1-DRL21"/>
</dbReference>
<gene>
    <name evidence="12" type="ORF">ACMD2_08451</name>
</gene>
<dbReference type="GO" id="GO:0005524">
    <property type="term" value="F:ATP binding"/>
    <property type="evidence" value="ECO:0007669"/>
    <property type="project" value="UniProtKB-KW"/>
</dbReference>
<sequence>MVSSSLGTYLPYLRSVKFDGQLPYLRYLRIKNALAIVTIGPELLGNGVGDGVHTATAFPKLEFLYMIDMPNWEEWSLVGSETGNSSSCSLRVMPRLEELRVIDCPKLRALPKGLQQLRILKVELAHSLSVIEDFPFITELRINTNNNMERVSNLPGLKKLTIWDTPALKCVDSLVALQYLELQDYSMESLPEWLLRLVQQCTHLHDKNPQLVIRCSAAVIQRCLKGGPDWPIIECFSRVNTYTEDRSAYLEYAKQIGTNTQMEALEALFGNCSQKLSALIQDEVAMILGVKEELGKLQRRMKRIDGALKKVGRERTEDTAWLNELQSILHEANDVFDDLRYEGGKLLDNELPSASSVLSILCCLPMFSFFNLIRVHHNLANRIRALNNRIDEIAKDQWILNVELVRSESMGGIGKTMLAQKVYNSKRIEDNFQVRIWICVTQKYSDVRLLQEITRKAGGSHGSAERVSELLPILRQTLGGRSIFLVLDDVWRSDVWTDLLRNPLQNGAARGRVLVTTRDPNVTMRMGAKHVHQVKKMSVDSGWELLCKRTYLEEGEEDVQSLRSVGVQIVNKCGGLPLAIKLIAGLLTTKKKSRKEWEKVLRSNAWSMSKLPEEFRGALYLSYDDLPSHLKPCFLSLCLYPEDDGVYLWDLRRMWVAEGFVNQEEGLIMEELADQYYFELIRRSLLQPDPICGDQRMCKVHDVLRSLAQYLSQSESYYGDPQSLDSTAISKLRRLSIAQSREIVTIPGLETEQLRLRTLLLFMSPPRIPHNLFSRFPYLQVLLLNGKGIECIPDSVGNLIHLRLLDLDRTSITKLPDSIGLLRNLQTLNLQHCQFLNTLPGSITHLCSLRRLGLYGTPLRSVPEGIGRLQLLNDLTGFIINAGDSCNTEQNSWDLEELKSLCQLRWLQLSILGGKRNANSMQTTDDLIDQLLTVTHPRNRVSILEDKSFLKCLFISCTPQTERVEVPLYTQEEISRIEDTFEKLRPPTCLEDLLICNFYGHQFSSWMVSSSLGTYLPYLTYAVFIGLPLCSQLPPLGQLPHLRLLSIEDALAIVTISSELLGNGVGDAVHAAIAFPKLELLFMMKMPNWEEWSLVGSETGNSSSFSLRVMPRLEQLHVADCPKLRALPKGLQQLRALRILDVERAHSLSVIEDFLFITELKLEMNNGIEMVSNLPALKKLIIWDSPALKCVDNLVALQYLELQDYSMESLPEWLFRLVQQRVHLQFVMRCSATVIQRCLRGGPDWPIIECFSRKLAALIHDKAAAILGVKEELGKLQRRMDRIDCALKDAGWRRTDKDATTATNCWLSELKSILHEASDVFDDCRSEAGKLLDNELPSASSGLSILHRIPLISNFSSVLLVRNKLADRIRKLNDRIDEVGKDGWILNLEPVKPEGRAESTSYTRETCEIVEADVVGREIKDATGRLADVIVTNDRRNFQVTAVTGMGGIGKTTLAQKVYNNPRIGDNFQVRIWICVTQKYSDVRLLQEITRKAGGSHGSAERVSELLPILSWTLGGRSIFLVLDDGWQSDVWTDLLRNPLQNGAASGCVLVTTRDQNVAMRMGAKHIHRVEKMSVDSGWELLCKKTYLEEGGEDAQSLRSVGVQIVDKCGGLPLAIKVIAGVLTTKEKSRKEWERVLKSNAWSMSELPEEFRGALYLSYDDLPPHLKQCFLSDDVHYIYDLLRMWAAEGFVNQVEGLIMEELAEQYYFELIRRSLLQPDPRYVDQRRCEVHDLLRSLAQYLSQGESYYGDPESLDATAISKLCRLSIAQSREIVTIPGPETEQLRLRTLLLIEIPYLQVLILNGKGIECIPDSVGSLIHLRLLDLNGTNISKLPDSIGFLTNLQTLNLQDCKFLNTLPRGITRLCSLRRLGLFGTPLRSVPEGIGRLQLLNDLQGFIINADDSCNTEQNCWDLEELKSLRQLRWLRLHILEGKRNANSMQPTDDTIDQVRTAAPPGNRAFVLANKAFLKKLAVSCTPQTGSAEAPLYTEEEISKVEDTLEKLHPPRCLEALSIGNFCGQQLPSWILSSSLGTYLPYLTYVSFIGLPLCSQLPPVGQLPHLRYLEFKNAFAIVTIGPELLSNGVCDGVHTATAFPKLEFLFITDMPNWEEWSLVGSETGNSLSCSLQVMPRPEVLHVIGCPKLRALPKGLQHLRALRILRATMAHSLSVIEDFPFITELQINGNYNMETKLTIWDSPALKCVDNLVALQYLELQDYSMESLPKWLLRQVQQRVHVHLHDNNLQLVMHCSAAVIQRCLKGGPDWPIIERFSRKLSALIQDEVAMIRGVKEELGKLQRRMKRIDGALKKVGRERTEDTAWMNELQSILHEANDVFDELRYEGGKLLDNELPSASSSGPSKLCGLPMFSCFNLIRVRHNLANRIRALNSRINEVATDQWILNLKSEGREASALHSRETCEIMEADVVGREIEDATDRLADMIVTNSRGNFQVIAVAGMGGIGKTTLAQKVYNNSRIGENFQVRIWICVTEKYSDVRLLHEIIGKAEGSHGSADGFPNCSLFLAGLLEGGASFSFWMMYGDRTYGLIYFEIRCKMEQLADVFW</sequence>
<keyword evidence="2" id="KW-0433">Leucine-rich repeat</keyword>
<dbReference type="GO" id="GO:0043531">
    <property type="term" value="F:ADP binding"/>
    <property type="evidence" value="ECO:0007669"/>
    <property type="project" value="InterPro"/>
</dbReference>
<feature type="domain" description="Disease resistance protein winged helix" evidence="9">
    <location>
        <begin position="639"/>
        <end position="708"/>
    </location>
</feature>
<dbReference type="Pfam" id="PF25019">
    <property type="entry name" value="LRR_R13L1-DRL21"/>
    <property type="match status" value="1"/>
</dbReference>
<evidence type="ECO:0000256" key="5">
    <source>
        <dbReference type="ARBA" id="ARBA00022821"/>
    </source>
</evidence>
<dbReference type="InterPro" id="IPR027417">
    <property type="entry name" value="P-loop_NTPase"/>
</dbReference>
<feature type="domain" description="Disease resistance R13L4/SHOC-2-like LRR" evidence="10">
    <location>
        <begin position="756"/>
        <end position="1137"/>
    </location>
</feature>
<evidence type="ECO:0000313" key="13">
    <source>
        <dbReference type="Proteomes" id="UP000092600"/>
    </source>
</evidence>
<proteinExistence type="inferred from homology"/>
<evidence type="ECO:0000256" key="6">
    <source>
        <dbReference type="ARBA" id="ARBA00022840"/>
    </source>
</evidence>
<dbReference type="Pfam" id="PF23559">
    <property type="entry name" value="WHD_DRP"/>
    <property type="match status" value="2"/>
</dbReference>
<comment type="caution">
    <text evidence="12">The sequence shown here is derived from an EMBL/GenBank/DDBJ whole genome shotgun (WGS) entry which is preliminary data.</text>
</comment>
<keyword evidence="4" id="KW-0547">Nucleotide-binding</keyword>
<feature type="domain" description="NB-ARC" evidence="7">
    <location>
        <begin position="402"/>
        <end position="550"/>
    </location>
</feature>
<evidence type="ECO:0000259" key="7">
    <source>
        <dbReference type="Pfam" id="PF00931"/>
    </source>
</evidence>
<feature type="domain" description="Disease resistance R13L4/SHOC-2-like LRR" evidence="10">
    <location>
        <begin position="1793"/>
        <end position="1932"/>
    </location>
</feature>
<feature type="domain" description="NB-ARC" evidence="7">
    <location>
        <begin position="1435"/>
        <end position="1586"/>
    </location>
</feature>
<feature type="domain" description="R13L1/DRL21-like LRR repeat region" evidence="11">
    <location>
        <begin position="1959"/>
        <end position="2067"/>
    </location>
</feature>
<dbReference type="InterPro" id="IPR036388">
    <property type="entry name" value="WH-like_DNA-bd_sf"/>
</dbReference>
<reference evidence="12 13" key="1">
    <citation type="journal article" date="2016" name="DNA Res.">
        <title>The draft genome of MD-2 pineapple using hybrid error correction of long reads.</title>
        <authorList>
            <person name="Redwan R.M."/>
            <person name="Saidin A."/>
            <person name="Kumar S.V."/>
        </authorList>
    </citation>
    <scope>NUCLEOTIDE SEQUENCE [LARGE SCALE GENOMIC DNA]</scope>
    <source>
        <strain evidence="13">cv. MD2</strain>
        <tissue evidence="12">Leaf</tissue>
    </source>
</reference>
<dbReference type="PANTHER" id="PTHR36766:SF70">
    <property type="entry name" value="DISEASE RESISTANCE PROTEIN RGA4"/>
    <property type="match status" value="1"/>
</dbReference>
<evidence type="ECO:0000259" key="9">
    <source>
        <dbReference type="Pfam" id="PF23559"/>
    </source>
</evidence>
<dbReference type="InterPro" id="IPR058922">
    <property type="entry name" value="WHD_DRP"/>
</dbReference>
<feature type="domain" description="NB-ARC" evidence="7">
    <location>
        <begin position="2429"/>
        <end position="2500"/>
    </location>
</feature>
<dbReference type="InterPro" id="IPR041118">
    <property type="entry name" value="Rx_N"/>
</dbReference>
<dbReference type="InterPro" id="IPR002182">
    <property type="entry name" value="NB-ARC"/>
</dbReference>